<proteinExistence type="predicted"/>
<dbReference type="EMBL" id="MGFH01000180">
    <property type="protein sequence ID" value="OGM03276.1"/>
    <property type="molecule type" value="Genomic_DNA"/>
</dbReference>
<feature type="transmembrane region" description="Helical" evidence="6">
    <location>
        <begin position="213"/>
        <end position="230"/>
    </location>
</feature>
<feature type="transmembrane region" description="Helical" evidence="6">
    <location>
        <begin position="181"/>
        <end position="201"/>
    </location>
</feature>
<dbReference type="STRING" id="1817813.A2008_12300"/>
<keyword evidence="5 6" id="KW-0472">Membrane</keyword>
<evidence type="ECO:0000256" key="3">
    <source>
        <dbReference type="ARBA" id="ARBA00022748"/>
    </source>
</evidence>
<evidence type="ECO:0000256" key="4">
    <source>
        <dbReference type="ARBA" id="ARBA00022989"/>
    </source>
</evidence>
<comment type="caution">
    <text evidence="8">The sequence shown here is derived from an EMBL/GenBank/DDBJ whole genome shotgun (WGS) entry which is preliminary data.</text>
</comment>
<evidence type="ECO:0000256" key="1">
    <source>
        <dbReference type="ARBA" id="ARBA00004141"/>
    </source>
</evidence>
<dbReference type="InterPro" id="IPR002541">
    <property type="entry name" value="Cyt_c_assembly"/>
</dbReference>
<feature type="transmembrane region" description="Helical" evidence="6">
    <location>
        <begin position="14"/>
        <end position="35"/>
    </location>
</feature>
<feature type="transmembrane region" description="Helical" evidence="6">
    <location>
        <begin position="251"/>
        <end position="271"/>
    </location>
</feature>
<evidence type="ECO:0000259" key="7">
    <source>
        <dbReference type="Pfam" id="PF01578"/>
    </source>
</evidence>
<evidence type="ECO:0000256" key="5">
    <source>
        <dbReference type="ARBA" id="ARBA00023136"/>
    </source>
</evidence>
<feature type="transmembrane region" description="Helical" evidence="6">
    <location>
        <begin position="134"/>
        <end position="161"/>
    </location>
</feature>
<evidence type="ECO:0000256" key="2">
    <source>
        <dbReference type="ARBA" id="ARBA00022692"/>
    </source>
</evidence>
<evidence type="ECO:0000313" key="8">
    <source>
        <dbReference type="EMBL" id="OGM03276.1"/>
    </source>
</evidence>
<comment type="subcellular location">
    <subcellularLocation>
        <location evidence="1">Membrane</location>
        <topology evidence="1">Multi-pass membrane protein</topology>
    </subcellularLocation>
</comment>
<dbReference type="PANTHER" id="PTHR30071:SF1">
    <property type="entry name" value="CYTOCHROME B_B6 PROTEIN-RELATED"/>
    <property type="match status" value="1"/>
</dbReference>
<evidence type="ECO:0000313" key="9">
    <source>
        <dbReference type="Proteomes" id="UP000178735"/>
    </source>
</evidence>
<feature type="transmembrane region" description="Helical" evidence="6">
    <location>
        <begin position="105"/>
        <end position="122"/>
    </location>
</feature>
<gene>
    <name evidence="8" type="ORF">A2008_12300</name>
</gene>
<feature type="transmembrane region" description="Helical" evidence="6">
    <location>
        <begin position="313"/>
        <end position="334"/>
    </location>
</feature>
<protein>
    <submittedName>
        <fullName evidence="8">C-type cytochrome biogenesis protein CcsB</fullName>
    </submittedName>
</protein>
<organism evidence="8 9">
    <name type="scientific">Candidatus Wallbacteria bacterium GWC2_49_35</name>
    <dbReference type="NCBI Taxonomy" id="1817813"/>
    <lineage>
        <taxon>Bacteria</taxon>
        <taxon>Candidatus Walliibacteriota</taxon>
    </lineage>
</organism>
<dbReference type="GO" id="GO:0020037">
    <property type="term" value="F:heme binding"/>
    <property type="evidence" value="ECO:0007669"/>
    <property type="project" value="InterPro"/>
</dbReference>
<dbReference type="InterPro" id="IPR045062">
    <property type="entry name" value="Cyt_c_biogenesis_CcsA/CcmC"/>
</dbReference>
<dbReference type="PANTHER" id="PTHR30071">
    <property type="entry name" value="HEME EXPORTER PROTEIN C"/>
    <property type="match status" value="1"/>
</dbReference>
<dbReference type="GO" id="GO:0017004">
    <property type="term" value="P:cytochrome complex assembly"/>
    <property type="evidence" value="ECO:0007669"/>
    <property type="project" value="UniProtKB-KW"/>
</dbReference>
<sequence>MNNLSAAWPLMEEIAFSTAFFSYFICAFLYFYILFWQRREPGAFSAAFLWTGVLSQALALLIRSQKAGYAPMSNMFESLSVFSFLIVVFYLWIEFKYKIKSLGPFVISMAFTMIAIASVLPRDIKPLVPALQSYWLVLHVLVTFVGEAAFAISYAAALMYLITPAGEEKNDPWQRFHSGFVTVNAGLFLAVISYFITALLIKRSVISGDGLLAAVPIFIFFAGSLSFHFAKNMILLMMPPAETLEDISYRAIGFGLPVFTLGALVFGAIWAHRAWGSYWSWDPKETWALITWFIYAAYLHARYNVKLKGRAAAYINALGFISTLFTYFGVNYLLSGLHSYGKF</sequence>
<feature type="transmembrane region" description="Helical" evidence="6">
    <location>
        <begin position="74"/>
        <end position="93"/>
    </location>
</feature>
<accession>A0A1F7WKB2</accession>
<feature type="domain" description="Cytochrome c assembly protein" evidence="7">
    <location>
        <begin position="72"/>
        <end position="338"/>
    </location>
</feature>
<keyword evidence="2 6" id="KW-0812">Transmembrane</keyword>
<dbReference type="AlphaFoldDB" id="A0A1F7WKB2"/>
<dbReference type="Pfam" id="PF01578">
    <property type="entry name" value="Cytochrom_C_asm"/>
    <property type="match status" value="1"/>
</dbReference>
<dbReference type="NCBIfam" id="TIGR03144">
    <property type="entry name" value="cytochr_II_ccsB"/>
    <property type="match status" value="1"/>
</dbReference>
<keyword evidence="4 6" id="KW-1133">Transmembrane helix</keyword>
<feature type="transmembrane region" description="Helical" evidence="6">
    <location>
        <begin position="286"/>
        <end position="301"/>
    </location>
</feature>
<name>A0A1F7WKB2_9BACT</name>
<dbReference type="InterPro" id="IPR017562">
    <property type="entry name" value="Cyt_c_biogenesis_CcsA"/>
</dbReference>
<feature type="transmembrane region" description="Helical" evidence="6">
    <location>
        <begin position="42"/>
        <end position="62"/>
    </location>
</feature>
<reference evidence="8 9" key="1">
    <citation type="journal article" date="2016" name="Nat. Commun.">
        <title>Thousands of microbial genomes shed light on interconnected biogeochemical processes in an aquifer system.</title>
        <authorList>
            <person name="Anantharaman K."/>
            <person name="Brown C.T."/>
            <person name="Hug L.A."/>
            <person name="Sharon I."/>
            <person name="Castelle C.J."/>
            <person name="Probst A.J."/>
            <person name="Thomas B.C."/>
            <person name="Singh A."/>
            <person name="Wilkins M.J."/>
            <person name="Karaoz U."/>
            <person name="Brodie E.L."/>
            <person name="Williams K.H."/>
            <person name="Hubbard S.S."/>
            <person name="Banfield J.F."/>
        </authorList>
    </citation>
    <scope>NUCLEOTIDE SEQUENCE [LARGE SCALE GENOMIC DNA]</scope>
</reference>
<evidence type="ECO:0000256" key="6">
    <source>
        <dbReference type="SAM" id="Phobius"/>
    </source>
</evidence>
<dbReference type="GO" id="GO:0005886">
    <property type="term" value="C:plasma membrane"/>
    <property type="evidence" value="ECO:0007669"/>
    <property type="project" value="TreeGrafter"/>
</dbReference>
<dbReference type="Proteomes" id="UP000178735">
    <property type="component" value="Unassembled WGS sequence"/>
</dbReference>
<keyword evidence="3" id="KW-0201">Cytochrome c-type biogenesis</keyword>